<dbReference type="InterPro" id="IPR010998">
    <property type="entry name" value="Integrase_recombinase_N"/>
</dbReference>
<dbReference type="InterPro" id="IPR044068">
    <property type="entry name" value="CB"/>
</dbReference>
<dbReference type="InterPro" id="IPR013762">
    <property type="entry name" value="Integrase-like_cat_sf"/>
</dbReference>
<evidence type="ECO:0000259" key="5">
    <source>
        <dbReference type="PROSITE" id="PS51898"/>
    </source>
</evidence>
<dbReference type="AlphaFoldDB" id="A0A518K9T8"/>
<dbReference type="KEGG" id="bmei:Spa11_27620"/>
<proteinExistence type="predicted"/>
<dbReference type="Pfam" id="PF00589">
    <property type="entry name" value="Phage_integrase"/>
    <property type="match status" value="2"/>
</dbReference>
<keyword evidence="1" id="KW-0229">DNA integration</keyword>
<evidence type="ECO:0000256" key="3">
    <source>
        <dbReference type="ARBA" id="ARBA00023172"/>
    </source>
</evidence>
<dbReference type="InterPro" id="IPR011010">
    <property type="entry name" value="DNA_brk_join_enz"/>
</dbReference>
<accession>A0A518K9T8</accession>
<dbReference type="GO" id="GO:0003677">
    <property type="term" value="F:DNA binding"/>
    <property type="evidence" value="ECO:0007669"/>
    <property type="project" value="UniProtKB-UniRule"/>
</dbReference>
<name>A0A518K9T8_9BACT</name>
<dbReference type="Gene3D" id="1.10.443.10">
    <property type="entry name" value="Intergrase catalytic core"/>
    <property type="match status" value="1"/>
</dbReference>
<dbReference type="InterPro" id="IPR002104">
    <property type="entry name" value="Integrase_catalytic"/>
</dbReference>
<keyword evidence="8" id="KW-1185">Reference proteome</keyword>
<evidence type="ECO:0000256" key="1">
    <source>
        <dbReference type="ARBA" id="ARBA00022908"/>
    </source>
</evidence>
<feature type="domain" description="Tyr recombinase" evidence="5">
    <location>
        <begin position="152"/>
        <end position="386"/>
    </location>
</feature>
<sequence length="391" mass="44822">MPKKPKPWLRKGRGWWVTIEGKQYALGTDKDDAYAEFHRLMTQPKERRQVSGKLFAGTADDFLDFVAKNNAEATFAFYRDLLQKFCSLHPNLRIDQLRPFHVQKWVDGYGHLSKNSRRNHMRAVKRCVRWAKKMGYIDTNPIEDLELPGAESREVCLTDAEYIELLRFASPDSLKDLITVTWETGCRPQESLIVRASHVDLENQRWIIPASETKGERCARVVYLTDEALFITRKLMLSHPVGNLFCNSSGRPWTADTVNCAFDRIRQRMGKAVMAERGVTVPDDEVEAFVQTLKKTKMEKGVLREKRPAELRTEARQKLTKRLAATLVPRYSLYALRHTWATNALQRGVNSVTVAELMGHSDPSTLAKTYQHVSKNPKFMLAEAKRATARA</sequence>
<reference evidence="7 8" key="1">
    <citation type="submission" date="2019-02" db="EMBL/GenBank/DDBJ databases">
        <title>Deep-cultivation of Planctomycetes and their phenomic and genomic characterization uncovers novel biology.</title>
        <authorList>
            <person name="Wiegand S."/>
            <person name="Jogler M."/>
            <person name="Boedeker C."/>
            <person name="Pinto D."/>
            <person name="Vollmers J."/>
            <person name="Rivas-Marin E."/>
            <person name="Kohn T."/>
            <person name="Peeters S.H."/>
            <person name="Heuer A."/>
            <person name="Rast P."/>
            <person name="Oberbeckmann S."/>
            <person name="Bunk B."/>
            <person name="Jeske O."/>
            <person name="Meyerdierks A."/>
            <person name="Storesund J.E."/>
            <person name="Kallscheuer N."/>
            <person name="Luecker S."/>
            <person name="Lage O.M."/>
            <person name="Pohl T."/>
            <person name="Merkel B.J."/>
            <person name="Hornburger P."/>
            <person name="Mueller R.-W."/>
            <person name="Bruemmer F."/>
            <person name="Labrenz M."/>
            <person name="Spormann A.M."/>
            <person name="Op den Camp H."/>
            <person name="Overmann J."/>
            <person name="Amann R."/>
            <person name="Jetten M.S.M."/>
            <person name="Mascher T."/>
            <person name="Medema M.H."/>
            <person name="Devos D.P."/>
            <person name="Kaster A.-K."/>
            <person name="Ovreas L."/>
            <person name="Rohde M."/>
            <person name="Galperin M.Y."/>
            <person name="Jogler C."/>
        </authorList>
    </citation>
    <scope>NUCLEOTIDE SEQUENCE [LARGE SCALE GENOMIC DNA]</scope>
    <source>
        <strain evidence="7 8">Spa11</strain>
    </source>
</reference>
<evidence type="ECO:0000313" key="8">
    <source>
        <dbReference type="Proteomes" id="UP000316426"/>
    </source>
</evidence>
<evidence type="ECO:0000256" key="2">
    <source>
        <dbReference type="ARBA" id="ARBA00023125"/>
    </source>
</evidence>
<evidence type="ECO:0000256" key="4">
    <source>
        <dbReference type="PROSITE-ProRule" id="PRU01248"/>
    </source>
</evidence>
<dbReference type="GO" id="GO:0015074">
    <property type="term" value="P:DNA integration"/>
    <property type="evidence" value="ECO:0007669"/>
    <property type="project" value="UniProtKB-KW"/>
</dbReference>
<dbReference type="PROSITE" id="PS51898">
    <property type="entry name" value="TYR_RECOMBINASE"/>
    <property type="match status" value="1"/>
</dbReference>
<dbReference type="InterPro" id="IPR050090">
    <property type="entry name" value="Tyrosine_recombinase_XerCD"/>
</dbReference>
<dbReference type="PANTHER" id="PTHR30349:SF87">
    <property type="entry name" value="TRANSPOSASE A"/>
    <property type="match status" value="1"/>
</dbReference>
<dbReference type="GO" id="GO:0006310">
    <property type="term" value="P:DNA recombination"/>
    <property type="evidence" value="ECO:0007669"/>
    <property type="project" value="UniProtKB-KW"/>
</dbReference>
<evidence type="ECO:0000259" key="6">
    <source>
        <dbReference type="PROSITE" id="PS51900"/>
    </source>
</evidence>
<dbReference type="Proteomes" id="UP000316426">
    <property type="component" value="Chromosome"/>
</dbReference>
<dbReference type="RefSeq" id="WP_145113067.1">
    <property type="nucleotide sequence ID" value="NZ_CP036349.1"/>
</dbReference>
<dbReference type="SUPFAM" id="SSF56349">
    <property type="entry name" value="DNA breaking-rejoining enzymes"/>
    <property type="match status" value="2"/>
</dbReference>
<dbReference type="PANTHER" id="PTHR30349">
    <property type="entry name" value="PHAGE INTEGRASE-RELATED"/>
    <property type="match status" value="1"/>
</dbReference>
<keyword evidence="3" id="KW-0233">DNA recombination</keyword>
<gene>
    <name evidence="7" type="ORF">Spa11_27620</name>
</gene>
<evidence type="ECO:0000313" key="7">
    <source>
        <dbReference type="EMBL" id="QDV74558.1"/>
    </source>
</evidence>
<dbReference type="Gene3D" id="1.10.150.130">
    <property type="match status" value="1"/>
</dbReference>
<dbReference type="PROSITE" id="PS51900">
    <property type="entry name" value="CB"/>
    <property type="match status" value="1"/>
</dbReference>
<protein>
    <submittedName>
        <fullName evidence="7">Site-specific tyrosine recombinase XerC</fullName>
    </submittedName>
</protein>
<keyword evidence="2 4" id="KW-0238">DNA-binding</keyword>
<feature type="domain" description="Core-binding (CB)" evidence="6">
    <location>
        <begin position="53"/>
        <end position="132"/>
    </location>
</feature>
<organism evidence="7 8">
    <name type="scientific">Botrimarina mediterranea</name>
    <dbReference type="NCBI Taxonomy" id="2528022"/>
    <lineage>
        <taxon>Bacteria</taxon>
        <taxon>Pseudomonadati</taxon>
        <taxon>Planctomycetota</taxon>
        <taxon>Planctomycetia</taxon>
        <taxon>Pirellulales</taxon>
        <taxon>Lacipirellulaceae</taxon>
        <taxon>Botrimarina</taxon>
    </lineage>
</organism>
<dbReference type="EMBL" id="CP036349">
    <property type="protein sequence ID" value="QDV74558.1"/>
    <property type="molecule type" value="Genomic_DNA"/>
</dbReference>